<organism evidence="2 3">
    <name type="scientific">Burkholderia latens</name>
    <dbReference type="NCBI Taxonomy" id="488446"/>
    <lineage>
        <taxon>Bacteria</taxon>
        <taxon>Pseudomonadati</taxon>
        <taxon>Pseudomonadota</taxon>
        <taxon>Betaproteobacteria</taxon>
        <taxon>Burkholderiales</taxon>
        <taxon>Burkholderiaceae</taxon>
        <taxon>Burkholderia</taxon>
        <taxon>Burkholderia cepacia complex</taxon>
    </lineage>
</organism>
<dbReference type="Proteomes" id="UP000056450">
    <property type="component" value="Unassembled WGS sequence"/>
</dbReference>
<protein>
    <submittedName>
        <fullName evidence="2">Uncharacterized protein</fullName>
    </submittedName>
</protein>
<gene>
    <name evidence="2" type="ORF">WI41_01710</name>
</gene>
<feature type="compositionally biased region" description="Polar residues" evidence="1">
    <location>
        <begin position="26"/>
        <end position="41"/>
    </location>
</feature>
<dbReference type="EMBL" id="LOTQ01000044">
    <property type="protein sequence ID" value="KVA00794.1"/>
    <property type="molecule type" value="Genomic_DNA"/>
</dbReference>
<proteinExistence type="predicted"/>
<sequence>MRPRGSAGVSPGGRCRSASCPDGQSGPASGSISHNGSTSARAANHDRIDCIGHRLATPALGRLPFLHACAATPALPTAFGPRRVAAGRRDHGRHTPPRAGPGAVAPAPRQMPLAARTSPAGVARFAERASVCDGVMPK</sequence>
<comment type="caution">
    <text evidence="2">The sequence shown here is derived from an EMBL/GenBank/DDBJ whole genome shotgun (WGS) entry which is preliminary data.</text>
</comment>
<evidence type="ECO:0000313" key="2">
    <source>
        <dbReference type="EMBL" id="KVA00794.1"/>
    </source>
</evidence>
<evidence type="ECO:0000256" key="1">
    <source>
        <dbReference type="SAM" id="MobiDB-lite"/>
    </source>
</evidence>
<reference evidence="2 3" key="1">
    <citation type="submission" date="2015-11" db="EMBL/GenBank/DDBJ databases">
        <title>Expanding the genomic diversity of Burkholderia species for the development of highly accurate diagnostics.</title>
        <authorList>
            <person name="Sahl J."/>
            <person name="Keim P."/>
            <person name="Wagner D."/>
        </authorList>
    </citation>
    <scope>NUCLEOTIDE SEQUENCE [LARGE SCALE GENOMIC DNA]</scope>
    <source>
        <strain evidence="2 3">RF32-BP12</strain>
    </source>
</reference>
<feature type="region of interest" description="Disordered" evidence="1">
    <location>
        <begin position="1"/>
        <end position="42"/>
    </location>
</feature>
<evidence type="ECO:0000313" key="3">
    <source>
        <dbReference type="Proteomes" id="UP000056450"/>
    </source>
</evidence>
<dbReference type="AlphaFoldDB" id="A0AAP1C298"/>
<accession>A0AAP1C298</accession>
<name>A0AAP1C298_9BURK</name>
<feature type="region of interest" description="Disordered" evidence="1">
    <location>
        <begin position="85"/>
        <end position="107"/>
    </location>
</feature>